<evidence type="ECO:0000256" key="2">
    <source>
        <dbReference type="ARBA" id="ARBA00009347"/>
    </source>
</evidence>
<dbReference type="InterPro" id="IPR036250">
    <property type="entry name" value="AcylCo_DH-like_C"/>
</dbReference>
<dbReference type="CDD" id="cd02603">
    <property type="entry name" value="HAD_sEH-N_like"/>
    <property type="match status" value="1"/>
</dbReference>
<protein>
    <submittedName>
        <fullName evidence="12">Acyl-CoA dehydrogenase family member 10-like isoform X1</fullName>
    </submittedName>
</protein>
<dbReference type="InterPro" id="IPR011009">
    <property type="entry name" value="Kinase-like_dom_sf"/>
</dbReference>
<dbReference type="PANTHER" id="PTHR47829:SF3">
    <property type="entry name" value="AMINOGLYCOSIDE PHOSPHOTRANSFERASE DOMAIN-CONTAINING PROTEIN"/>
    <property type="match status" value="1"/>
</dbReference>
<sequence>MFRVSPLKRVFAQVWKQGHGSQCCLGVAGPRRIHCCSVLGAKNPSSKPNNIRCVIFDMGGVILPNPLGVFQEFEVSNNLPEGTLLSVIKDRGDKGAWALLEKGAYTSSEFVEHFGQECSEKVGYNVNVLDLLPKFHYNPSVKPHPQIIDLIQCVRAEGFLTALLTNNWLIHPTHSFLPLDRSLFDVIIESAVVKCRKPDPRIYEMCLKQLRMSPQQAVFLDDIGINLKSAKQLGIDTIKVTNPDQAVQDLEKLLGLSLQGYLKGTISVPERLRFSRENLTTYLTESLNLPHPGTLPHIRLFKHGMSNPTFYLKFGDNELVLRKKPPGKLLPSAHAVDREFRVMKAMEEQHVPVPPMLGMCDDTSVLGTEFYVMGLVPGVLYLDVLLPNKSDNERHNIYTAMIDALCKIHSVDIGKANLDSFGKKDNYMKRNFSRWMKQYENSKTEEIPAMNEIIKWISENLPEKGTTTVVHGDFRLDNLIYSDKSDDVLAVIDWELSTLGDPLSDLATGCFMYYVPSRFPILPGLSDVALTQYGIPSIDQILTQYCSTRNIPPIENWNFYVIYTFFRFAAILQGVYKRATVGQSTNTQAESTGKYVKLLAQLGVQLINNPKRKPQAPSLSEFPVGRRAFSTSASSGYRQTPISPQQHQPGANSPNLVKSPMPLFVASLSPRVQGLHEQVKEFVSEHVLPLEPVFLQHLTSDKRWTPFEPVEKLKVKAKQEGLWNLFMPLNIDTGAQYGAGLTNVEYTFLCELMGTTQLAPEVFNCSAPDTGNMEVLVKYGTEDQKKKWLTPLLDGTIRSCFAMTEPQVASSDATNIESSIVRDGNHFVINGRKWWTSGAMDPRCRICIFMGKTNPKGPKHAQQSMILVPMDTEGVNILRPLTVFGYDDAPVGHGELVFQDVRVPVENLLLGEGRGFEIAQGRLGPGRIHHCMRLIGMAERALSLMITRSSNRVAFGKPLSEQGLVQAAIAESRIDIDQARLLVLKAAHMMDTVGNKAAAGEIAMIKVVAPNMAARVIDRAIQVHGGAGLSSDYPLASMYSWARILRLADGPDEVHLQTVAKLERKKHR</sequence>
<dbReference type="InterPro" id="IPR052898">
    <property type="entry name" value="ACAD10-like"/>
</dbReference>
<comment type="similarity">
    <text evidence="2">Belongs to the acyl-CoA dehydrogenase family.</text>
</comment>
<dbReference type="InterPro" id="IPR041726">
    <property type="entry name" value="ACAD10_11_N"/>
</dbReference>
<dbReference type="Gene3D" id="1.20.140.10">
    <property type="entry name" value="Butyryl-CoA Dehydrogenase, subunit A, domain 3"/>
    <property type="match status" value="1"/>
</dbReference>
<feature type="domain" description="Acyl-CoA oxidase/dehydrogenase middle" evidence="10">
    <location>
        <begin position="800"/>
        <end position="901"/>
    </location>
</feature>
<evidence type="ECO:0000259" key="9">
    <source>
        <dbReference type="Pfam" id="PF01636"/>
    </source>
</evidence>
<name>A0AA36C0Y3_OCTVU</name>
<dbReference type="SUPFAM" id="SSF47203">
    <property type="entry name" value="Acyl-CoA dehydrogenase C-terminal domain-like"/>
    <property type="match status" value="1"/>
</dbReference>
<feature type="domain" description="Acyl-CoA dehydrogenase/oxidase N-terminal" evidence="11">
    <location>
        <begin position="675"/>
        <end position="795"/>
    </location>
</feature>
<dbReference type="FunFam" id="1.20.140.10:FF:000018">
    <property type="entry name" value="Acyl-CoA dehydrogenase family member 10"/>
    <property type="match status" value="1"/>
</dbReference>
<dbReference type="SUPFAM" id="SSF56645">
    <property type="entry name" value="Acyl-CoA dehydrogenase NM domain-like"/>
    <property type="match status" value="1"/>
</dbReference>
<keyword evidence="6" id="KW-0560">Oxidoreductase</keyword>
<keyword evidence="5" id="KW-0007">Acetylation</keyword>
<feature type="region of interest" description="Disordered" evidence="7">
    <location>
        <begin position="634"/>
        <end position="654"/>
    </location>
</feature>
<dbReference type="SUPFAM" id="SSF56784">
    <property type="entry name" value="HAD-like"/>
    <property type="match status" value="1"/>
</dbReference>
<dbReference type="Gene3D" id="2.40.110.10">
    <property type="entry name" value="Butyryl-CoA Dehydrogenase, subunit A, domain 2"/>
    <property type="match status" value="1"/>
</dbReference>
<dbReference type="CDD" id="cd05154">
    <property type="entry name" value="ACAD10_11_N-like"/>
    <property type="match status" value="1"/>
</dbReference>
<comment type="cofactor">
    <cofactor evidence="1">
        <name>FAD</name>
        <dbReference type="ChEBI" id="CHEBI:57692"/>
    </cofactor>
</comment>
<dbReference type="Pfam" id="PF01636">
    <property type="entry name" value="APH"/>
    <property type="match status" value="1"/>
</dbReference>
<dbReference type="InterPro" id="IPR023214">
    <property type="entry name" value="HAD_sf"/>
</dbReference>
<dbReference type="InterPro" id="IPR023198">
    <property type="entry name" value="PGP-like_dom2"/>
</dbReference>
<dbReference type="Proteomes" id="UP001162480">
    <property type="component" value="Chromosome 30"/>
</dbReference>
<feature type="domain" description="Acyl-CoA dehydrogenase/oxidase C-terminal" evidence="8">
    <location>
        <begin position="913"/>
        <end position="1061"/>
    </location>
</feature>
<dbReference type="AlphaFoldDB" id="A0AA36C0Y3"/>
<evidence type="ECO:0000259" key="11">
    <source>
        <dbReference type="Pfam" id="PF02771"/>
    </source>
</evidence>
<accession>A0AA36C0Y3</accession>
<dbReference type="InterPro" id="IPR013786">
    <property type="entry name" value="AcylCoA_DH/ox_N"/>
</dbReference>
<evidence type="ECO:0000256" key="6">
    <source>
        <dbReference type="ARBA" id="ARBA00023002"/>
    </source>
</evidence>
<dbReference type="Gene3D" id="3.40.50.1000">
    <property type="entry name" value="HAD superfamily/HAD-like"/>
    <property type="match status" value="1"/>
</dbReference>
<dbReference type="SUPFAM" id="SSF56112">
    <property type="entry name" value="Protein kinase-like (PK-like)"/>
    <property type="match status" value="1"/>
</dbReference>
<dbReference type="Gene3D" id="1.10.540.10">
    <property type="entry name" value="Acyl-CoA dehydrogenase/oxidase, N-terminal domain"/>
    <property type="match status" value="1"/>
</dbReference>
<dbReference type="InterPro" id="IPR009075">
    <property type="entry name" value="AcylCo_DH/oxidase_C"/>
</dbReference>
<evidence type="ECO:0000256" key="3">
    <source>
        <dbReference type="ARBA" id="ARBA00022630"/>
    </source>
</evidence>
<dbReference type="Gene3D" id="1.10.150.240">
    <property type="entry name" value="Putative phosphatase, domain 2"/>
    <property type="match status" value="1"/>
</dbReference>
<dbReference type="PANTHER" id="PTHR47829">
    <property type="entry name" value="HYDROLASE, PUTATIVE (AFU_ORTHOLOGUE AFUA_1G12880)-RELATED"/>
    <property type="match status" value="1"/>
</dbReference>
<dbReference type="Gene3D" id="3.90.1200.10">
    <property type="match status" value="1"/>
</dbReference>
<feature type="domain" description="Aminoglycoside phosphotransferase" evidence="9">
    <location>
        <begin position="297"/>
        <end position="515"/>
    </location>
</feature>
<dbReference type="Pfam" id="PF02771">
    <property type="entry name" value="Acyl-CoA_dh_N"/>
    <property type="match status" value="1"/>
</dbReference>
<dbReference type="InterPro" id="IPR006091">
    <property type="entry name" value="Acyl-CoA_Oxase/DH_mid-dom"/>
</dbReference>
<dbReference type="Pfam" id="PF00702">
    <property type="entry name" value="Hydrolase"/>
    <property type="match status" value="1"/>
</dbReference>
<organism evidence="12 13">
    <name type="scientific">Octopus vulgaris</name>
    <name type="common">Common octopus</name>
    <dbReference type="NCBI Taxonomy" id="6645"/>
    <lineage>
        <taxon>Eukaryota</taxon>
        <taxon>Metazoa</taxon>
        <taxon>Spiralia</taxon>
        <taxon>Lophotrochozoa</taxon>
        <taxon>Mollusca</taxon>
        <taxon>Cephalopoda</taxon>
        <taxon>Coleoidea</taxon>
        <taxon>Octopodiformes</taxon>
        <taxon>Octopoda</taxon>
        <taxon>Incirrata</taxon>
        <taxon>Octopodidae</taxon>
        <taxon>Octopus</taxon>
    </lineage>
</organism>
<gene>
    <name evidence="12" type="ORF">OCTVUL_1B020930</name>
</gene>
<dbReference type="SFLD" id="SFLDG01129">
    <property type="entry name" value="C1.5:_HAD__Beta-PGM__Phosphata"/>
    <property type="match status" value="1"/>
</dbReference>
<evidence type="ECO:0000259" key="10">
    <source>
        <dbReference type="Pfam" id="PF02770"/>
    </source>
</evidence>
<evidence type="ECO:0000313" key="13">
    <source>
        <dbReference type="Proteomes" id="UP001162480"/>
    </source>
</evidence>
<dbReference type="PRINTS" id="PR00413">
    <property type="entry name" value="HADHALOGNASE"/>
</dbReference>
<dbReference type="GO" id="GO:0016627">
    <property type="term" value="F:oxidoreductase activity, acting on the CH-CH group of donors"/>
    <property type="evidence" value="ECO:0007669"/>
    <property type="project" value="InterPro"/>
</dbReference>
<dbReference type="SFLD" id="SFLDS00003">
    <property type="entry name" value="Haloacid_Dehalogenase"/>
    <property type="match status" value="1"/>
</dbReference>
<dbReference type="GO" id="GO:0050660">
    <property type="term" value="F:flavin adenine dinucleotide binding"/>
    <property type="evidence" value="ECO:0007669"/>
    <property type="project" value="InterPro"/>
</dbReference>
<dbReference type="NCBIfam" id="TIGR02247">
    <property type="entry name" value="HAD-1A3-hyp"/>
    <property type="match status" value="1"/>
</dbReference>
<evidence type="ECO:0000256" key="7">
    <source>
        <dbReference type="SAM" id="MobiDB-lite"/>
    </source>
</evidence>
<evidence type="ECO:0000256" key="1">
    <source>
        <dbReference type="ARBA" id="ARBA00001974"/>
    </source>
</evidence>
<dbReference type="EMBL" id="OX597843">
    <property type="protein sequence ID" value="CAI9744303.1"/>
    <property type="molecule type" value="Genomic_DNA"/>
</dbReference>
<dbReference type="NCBIfam" id="TIGR01509">
    <property type="entry name" value="HAD-SF-IA-v3"/>
    <property type="match status" value="1"/>
</dbReference>
<evidence type="ECO:0000256" key="5">
    <source>
        <dbReference type="ARBA" id="ARBA00022990"/>
    </source>
</evidence>
<dbReference type="InterPro" id="IPR009100">
    <property type="entry name" value="AcylCoA_DH/oxidase_NM_dom_sf"/>
</dbReference>
<evidence type="ECO:0000259" key="8">
    <source>
        <dbReference type="Pfam" id="PF00441"/>
    </source>
</evidence>
<evidence type="ECO:0000313" key="12">
    <source>
        <dbReference type="EMBL" id="CAI9744303.1"/>
    </source>
</evidence>
<dbReference type="Pfam" id="PF00441">
    <property type="entry name" value="Acyl-CoA_dh_1"/>
    <property type="match status" value="1"/>
</dbReference>
<keyword evidence="3" id="KW-0285">Flavoprotein</keyword>
<keyword evidence="4" id="KW-0274">FAD</keyword>
<dbReference type="FunFam" id="2.40.110.10:FF:000002">
    <property type="entry name" value="Acyl-CoA dehydrogenase fadE12"/>
    <property type="match status" value="1"/>
</dbReference>
<dbReference type="InterPro" id="IPR037069">
    <property type="entry name" value="AcylCoA_DH/ox_N_sf"/>
</dbReference>
<dbReference type="InterPro" id="IPR002575">
    <property type="entry name" value="Aminoglycoside_PTrfase"/>
</dbReference>
<dbReference type="InterPro" id="IPR046373">
    <property type="entry name" value="Acyl-CoA_Oxase/DH_mid-dom_sf"/>
</dbReference>
<dbReference type="InterPro" id="IPR036412">
    <property type="entry name" value="HAD-like_sf"/>
</dbReference>
<keyword evidence="13" id="KW-1185">Reference proteome</keyword>
<proteinExistence type="inferred from homology"/>
<evidence type="ECO:0000256" key="4">
    <source>
        <dbReference type="ARBA" id="ARBA00022827"/>
    </source>
</evidence>
<dbReference type="InterPro" id="IPR006439">
    <property type="entry name" value="HAD-SF_hydro_IA"/>
</dbReference>
<dbReference type="InterPro" id="IPR011945">
    <property type="entry name" value="HAD-SF_ppase_IA/epoxid_hydro_N"/>
</dbReference>
<reference evidence="12" key="1">
    <citation type="submission" date="2023-08" db="EMBL/GenBank/DDBJ databases">
        <authorList>
            <person name="Alioto T."/>
            <person name="Alioto T."/>
            <person name="Gomez Garrido J."/>
        </authorList>
    </citation>
    <scope>NUCLEOTIDE SEQUENCE</scope>
</reference>
<dbReference type="Gene3D" id="3.30.200.20">
    <property type="entry name" value="Phosphorylase Kinase, domain 1"/>
    <property type="match status" value="1"/>
</dbReference>
<dbReference type="Pfam" id="PF02770">
    <property type="entry name" value="Acyl-CoA_dh_M"/>
    <property type="match status" value="1"/>
</dbReference>